<dbReference type="Gene3D" id="3.90.1490.10">
    <property type="entry name" value="putative n-type atp pyrophosphatase, domain 2"/>
    <property type="match status" value="1"/>
</dbReference>
<evidence type="ECO:0000256" key="3">
    <source>
        <dbReference type="ARBA" id="ARBA00022737"/>
    </source>
</evidence>
<evidence type="ECO:0000256" key="6">
    <source>
        <dbReference type="ARBA" id="ARBA00048108"/>
    </source>
</evidence>
<evidence type="ECO:0000256" key="1">
    <source>
        <dbReference type="ARBA" id="ARBA00012089"/>
    </source>
</evidence>
<dbReference type="Gene3D" id="3.30.1330.40">
    <property type="entry name" value="RutC-like"/>
    <property type="match status" value="2"/>
</dbReference>
<dbReference type="GO" id="GO:0017178">
    <property type="term" value="F:diphthine-ammonia ligase activity"/>
    <property type="evidence" value="ECO:0007669"/>
    <property type="project" value="UniProtKB-EC"/>
</dbReference>
<dbReference type="CDD" id="cd06156">
    <property type="entry name" value="eu_AANH_C_2"/>
    <property type="match status" value="1"/>
</dbReference>
<evidence type="ECO:0000256" key="7">
    <source>
        <dbReference type="SAM" id="MobiDB-lite"/>
    </source>
</evidence>
<dbReference type="Gene3D" id="3.40.50.300">
    <property type="entry name" value="P-loop containing nucleotide triphosphate hydrolases"/>
    <property type="match status" value="1"/>
</dbReference>
<dbReference type="SUPFAM" id="SSF55298">
    <property type="entry name" value="YjgF-like"/>
    <property type="match status" value="2"/>
</dbReference>
<dbReference type="InterPro" id="IPR014729">
    <property type="entry name" value="Rossmann-like_a/b/a_fold"/>
</dbReference>
<organism evidence="11 12">
    <name type="scientific">Verticillium longisporum</name>
    <name type="common">Verticillium dahliae var. longisporum</name>
    <dbReference type="NCBI Taxonomy" id="100787"/>
    <lineage>
        <taxon>Eukaryota</taxon>
        <taxon>Fungi</taxon>
        <taxon>Dikarya</taxon>
        <taxon>Ascomycota</taxon>
        <taxon>Pezizomycotina</taxon>
        <taxon>Sordariomycetes</taxon>
        <taxon>Hypocreomycetidae</taxon>
        <taxon>Glomerellales</taxon>
        <taxon>Plectosphaerellaceae</taxon>
        <taxon>Verticillium</taxon>
    </lineage>
</organism>
<dbReference type="InterPro" id="IPR029058">
    <property type="entry name" value="AB_hydrolase_fold"/>
</dbReference>
<reference evidence="12" key="1">
    <citation type="submission" date="2015-05" db="EMBL/GenBank/DDBJ databases">
        <authorList>
            <person name="Fogelqvist Johan"/>
        </authorList>
    </citation>
    <scope>NUCLEOTIDE SEQUENCE [LARGE SCALE GENOMIC DNA]</scope>
</reference>
<dbReference type="PANTHER" id="PTHR12196:SF2">
    <property type="entry name" value="DIPHTHINE--AMMONIA LIGASE"/>
    <property type="match status" value="1"/>
</dbReference>
<proteinExistence type="predicted"/>
<dbReference type="InterPro" id="IPR030662">
    <property type="entry name" value="DPH6/MJ0570"/>
</dbReference>
<evidence type="ECO:0000256" key="5">
    <source>
        <dbReference type="ARBA" id="ARBA00031552"/>
    </source>
</evidence>
<dbReference type="Pfam" id="PF22939">
    <property type="entry name" value="WHD_GPIID"/>
    <property type="match status" value="1"/>
</dbReference>
<dbReference type="Pfam" id="PF24883">
    <property type="entry name" value="NPHP3_N"/>
    <property type="match status" value="1"/>
</dbReference>
<name>A0A0G4M3T3_VERLO</name>
<keyword evidence="12" id="KW-1185">Reference proteome</keyword>
<dbReference type="SUPFAM" id="SSF52402">
    <property type="entry name" value="Adenine nucleotide alpha hydrolases-like"/>
    <property type="match status" value="1"/>
</dbReference>
<feature type="compositionally biased region" description="Polar residues" evidence="7">
    <location>
        <begin position="1225"/>
        <end position="1234"/>
    </location>
</feature>
<dbReference type="InterPro" id="IPR027417">
    <property type="entry name" value="P-loop_NTPase"/>
</dbReference>
<dbReference type="InterPro" id="IPR054471">
    <property type="entry name" value="GPIID_WHD"/>
</dbReference>
<dbReference type="InterPro" id="IPR002761">
    <property type="entry name" value="Diphthami_syn_dom"/>
</dbReference>
<evidence type="ECO:0000313" key="11">
    <source>
        <dbReference type="EMBL" id="CRK28968.1"/>
    </source>
</evidence>
<dbReference type="STRING" id="100787.A0A0G4M3T3"/>
<dbReference type="SUPFAM" id="SSF69322">
    <property type="entry name" value="Tricorn protease domain 2"/>
    <property type="match status" value="1"/>
</dbReference>
<evidence type="ECO:0000259" key="10">
    <source>
        <dbReference type="Pfam" id="PF24883"/>
    </source>
</evidence>
<evidence type="ECO:0000256" key="2">
    <source>
        <dbReference type="ARBA" id="ARBA00018426"/>
    </source>
</evidence>
<sequence length="1684" mass="186168">MGGLVFKKAYNLGAIDEKFSAMTDTIRGVVFLATPHQGSNLADVLKKFLATFMQTPKQYINELRHNSEALVGINKQYVQHARNMHLASFRETQATSIRGTKSLIVDESSSKLNYPNEICWPLNVNHHNVCEFASRQDQNYISVSSVVRDFVKLVTSKATISISRRPSTVQSFESIRKRLSGLIDTPERYRADLERVSQLYVPGSCDWILDDLHFRGWLSDDSLEPSILKLSGSPGSGKSVMAGFLVTHLEEIQKNVQYFFFRYNEEAKRSIAVCLKMLAYQIALCMPEYRRKILPLLEDKNALARNDARGVWQRAFVNILAKMDLYEPLFWVIDAVDECESAQILLNLLPALKEQSIPVKIIFLTRPQGSLRAFERLRYKFGSDFRQTEVVPTREGQKLFIEQELEGAYGEWPQNFVNNVKDDLFRKSKEKQVEEVLSQPPEDLVGVYSSIVSSIAKTYSEGELQTAKKILIWITCAESQLSLGELEEVLSPELTALNIKRTIRQLCGDLVVVDEKKGSTYCHVWEPNSLMRMAEMDDADSDLAGSRPGSTSFSLVSEEETVTAILDPIHCLAHSRHGTAYAYSNEVGMLSVVLDADATKIEDQGETIMGVLCIAWSEDGQIATADIGGNIVLRSVTEGGLVASDFKLKSAEMVRQLLFDHSGRRLLARCITYTEWILHPFLHEALLSVTPRELTVHRWEDLESVQQWHIDFQAVESAHHDDVPRLVRSPSSTQALTRLELEASIDKVMFCKEGQWLFVQKSTASPDERRTLDLFTMDVAFLEPGQEGLASPVNSVSATPLPQQILREIEVPLGFVADHVGLKKTLGVPRNLDGASSMAFLDRDFWLCTWYLSADAGNVKIRKHFFLPRDWINMEWRNIASMASERLNVIALISGGKDSFFSALHCIANGHKIIALANLQPSVDEQASSEHEVSSNGTRIVKLDTLLSGSQDAVDTSHHEQDPATDDEDLNSFMYQTVGHQIIPLYAKATGLPLYCQPIAGGAKYEGRDYDACQAADDETESMVPLLRTIIDRHPEANALCAGAILSTYQRTRVESVALRLGLTPVAYLWKYPVLPPAVSGLPSDDAQLLLDMEVAGLDARIIKVASAGLDEDFLWERVSCAAGVSKIKRGLRKFGISEGSVLGEGGEFETLVVDGPTTLFQKRIVVPDQARKLVREGGGTSWLSCRGAYIGEKDRLREDSDGAIRVPGLLDPRFDYVSEAISETPGSVSNESKPSQRHRKTLQLSDSPTLSSEISWTVHSEGLSPQSTIEAETHDLVDKIKTLLTNSSLSTTAITNTIIVLRRMSDFPAINSIYGALFSHPNPPSRITISSGDLLPDDCNIVIHLSVQPSLGLRDRKGLHVQSRSYWAPANIGPYSQAIDVPLVGPASSSSDLTTTRSILIAGQIPLWPALMAIPVEAAISAQITMSLQHLWRIAADQHVQLWSSAIAYFPRTHDMGGMRTKARLAAEAWRAAHLYATDGDEETGPDPWDRKYNPAFMTFGDATGDSVSTLPDSDVMKVSLEEDGDDKPFIPPFFAAEVEELPRQSGVEWHAHLGLAGVPSSSVEHASHMEEPCEGRPFTSRTSHLVVAGMLVRSTVSIESRDGIEISPVDILQEAKRANSTSLPERSAREPYLIYIDTSKCGIAVSASGASKEEATASAIVPCHSLWSSAGEKLAAVVLFRG</sequence>
<feature type="domain" description="Nephrocystin 3-like N-terminal" evidence="10">
    <location>
        <begin position="203"/>
        <end position="366"/>
    </location>
</feature>
<evidence type="ECO:0000256" key="4">
    <source>
        <dbReference type="ARBA" id="ARBA00029814"/>
    </source>
</evidence>
<evidence type="ECO:0000313" key="12">
    <source>
        <dbReference type="Proteomes" id="UP000044602"/>
    </source>
</evidence>
<evidence type="ECO:0000259" key="9">
    <source>
        <dbReference type="Pfam" id="PF22939"/>
    </source>
</evidence>
<dbReference type="SUPFAM" id="SSF52540">
    <property type="entry name" value="P-loop containing nucleoside triphosphate hydrolases"/>
    <property type="match status" value="1"/>
</dbReference>
<evidence type="ECO:0000259" key="8">
    <source>
        <dbReference type="Pfam" id="PF01902"/>
    </source>
</evidence>
<dbReference type="Pfam" id="PF01902">
    <property type="entry name" value="Diphthami_syn_2"/>
    <property type="match status" value="1"/>
</dbReference>
<protein>
    <recommendedName>
        <fullName evidence="2">Diphthine--ammonia ligase</fullName>
        <ecNumber evidence="1">6.3.1.14</ecNumber>
    </recommendedName>
    <alternativeName>
        <fullName evidence="4">Diphthamide synthase</fullName>
    </alternativeName>
    <alternativeName>
        <fullName evidence="5">Diphthamide synthetase</fullName>
    </alternativeName>
</protein>
<dbReference type="Proteomes" id="UP000044602">
    <property type="component" value="Unassembled WGS sequence"/>
</dbReference>
<dbReference type="Gene3D" id="3.40.50.620">
    <property type="entry name" value="HUPs"/>
    <property type="match status" value="1"/>
</dbReference>
<dbReference type="Gene3D" id="3.40.50.1820">
    <property type="entry name" value="alpha/beta hydrolase"/>
    <property type="match status" value="1"/>
</dbReference>
<feature type="domain" description="GPI inositol-deacylase winged helix" evidence="9">
    <location>
        <begin position="465"/>
        <end position="517"/>
    </location>
</feature>
<dbReference type="EMBL" id="CVQH01020962">
    <property type="protein sequence ID" value="CRK28968.1"/>
    <property type="molecule type" value="Genomic_DNA"/>
</dbReference>
<gene>
    <name evidence="11" type="ORF">BN1708_015428</name>
</gene>
<accession>A0A0G4M3T3</accession>
<dbReference type="CDD" id="cd06155">
    <property type="entry name" value="eu_AANH_C_1"/>
    <property type="match status" value="1"/>
</dbReference>
<feature type="region of interest" description="Disordered" evidence="7">
    <location>
        <begin position="1224"/>
        <end position="1249"/>
    </location>
</feature>
<keyword evidence="3" id="KW-0677">Repeat</keyword>
<dbReference type="PANTHER" id="PTHR12196">
    <property type="entry name" value="DOMAIN OF UNKNOWN FUNCTION 71 DUF71 -CONTAINING PROTEIN"/>
    <property type="match status" value="1"/>
</dbReference>
<dbReference type="EC" id="6.3.1.14" evidence="1"/>
<dbReference type="GO" id="GO:0017183">
    <property type="term" value="P:protein histidyl modification to diphthamide"/>
    <property type="evidence" value="ECO:0007669"/>
    <property type="project" value="TreeGrafter"/>
</dbReference>
<feature type="domain" description="Diphthamide synthase" evidence="8">
    <location>
        <begin position="968"/>
        <end position="1169"/>
    </location>
</feature>
<comment type="catalytic activity">
    <reaction evidence="6">
        <text>diphthine-[translation elongation factor 2] + NH4(+) + ATP = diphthamide-[translation elongation factor 2] + AMP + diphosphate + H(+)</text>
        <dbReference type="Rhea" id="RHEA:19753"/>
        <dbReference type="Rhea" id="RHEA-COMP:10172"/>
        <dbReference type="Rhea" id="RHEA-COMP:10174"/>
        <dbReference type="ChEBI" id="CHEBI:15378"/>
        <dbReference type="ChEBI" id="CHEBI:16692"/>
        <dbReference type="ChEBI" id="CHEBI:28938"/>
        <dbReference type="ChEBI" id="CHEBI:30616"/>
        <dbReference type="ChEBI" id="CHEBI:33019"/>
        <dbReference type="ChEBI" id="CHEBI:82696"/>
        <dbReference type="ChEBI" id="CHEBI:456215"/>
        <dbReference type="EC" id="6.3.1.14"/>
    </reaction>
</comment>
<dbReference type="InterPro" id="IPR035959">
    <property type="entry name" value="RutC-like_sf"/>
</dbReference>
<dbReference type="CDD" id="cd01994">
    <property type="entry name" value="AANH_PF0828-like"/>
    <property type="match status" value="1"/>
</dbReference>
<dbReference type="InterPro" id="IPR056884">
    <property type="entry name" value="NPHP3-like_N"/>
</dbReference>